<evidence type="ECO:0000313" key="8">
    <source>
        <dbReference type="Proteomes" id="UP000596660"/>
    </source>
</evidence>
<comment type="subcellular location">
    <subcellularLocation>
        <location evidence="3">Nucleus lamina</location>
    </subcellularLocation>
</comment>
<comment type="similarity">
    <text evidence="4">Belongs to the CRWN family.</text>
</comment>
<dbReference type="PANTHER" id="PTHR31908:SF9">
    <property type="entry name" value="PROTEIN CROWDED NUCLEI 3"/>
    <property type="match status" value="1"/>
</dbReference>
<feature type="compositionally biased region" description="Polar residues" evidence="6">
    <location>
        <begin position="25"/>
        <end position="36"/>
    </location>
</feature>
<proteinExistence type="inferred from homology"/>
<evidence type="ECO:0000256" key="4">
    <source>
        <dbReference type="ARBA" id="ARBA00024208"/>
    </source>
</evidence>
<dbReference type="PANTHER" id="PTHR31908">
    <property type="entry name" value="PROTEIN CROWDED NUCLEI 4"/>
    <property type="match status" value="1"/>
</dbReference>
<feature type="compositionally biased region" description="Basic residues" evidence="6">
    <location>
        <begin position="903"/>
        <end position="920"/>
    </location>
</feature>
<keyword evidence="8" id="KW-1185">Reference proteome</keyword>
<evidence type="ECO:0000256" key="2">
    <source>
        <dbReference type="ARBA" id="ARBA00023242"/>
    </source>
</evidence>
<accession>A0A803L7A5</accession>
<evidence type="ECO:0000256" key="3">
    <source>
        <dbReference type="ARBA" id="ARBA00024186"/>
    </source>
</evidence>
<feature type="coiled-coil region" evidence="5">
    <location>
        <begin position="564"/>
        <end position="716"/>
    </location>
</feature>
<feature type="region of interest" description="Disordered" evidence="6">
    <location>
        <begin position="748"/>
        <end position="768"/>
    </location>
</feature>
<organism evidence="7 8">
    <name type="scientific">Chenopodium quinoa</name>
    <name type="common">Quinoa</name>
    <dbReference type="NCBI Taxonomy" id="63459"/>
    <lineage>
        <taxon>Eukaryota</taxon>
        <taxon>Viridiplantae</taxon>
        <taxon>Streptophyta</taxon>
        <taxon>Embryophyta</taxon>
        <taxon>Tracheophyta</taxon>
        <taxon>Spermatophyta</taxon>
        <taxon>Magnoliopsida</taxon>
        <taxon>eudicotyledons</taxon>
        <taxon>Gunneridae</taxon>
        <taxon>Pentapetalae</taxon>
        <taxon>Caryophyllales</taxon>
        <taxon>Chenopodiaceae</taxon>
        <taxon>Chenopodioideae</taxon>
        <taxon>Atripliceae</taxon>
        <taxon>Chenopodium</taxon>
    </lineage>
</organism>
<feature type="region of interest" description="Disordered" evidence="6">
    <location>
        <begin position="866"/>
        <end position="924"/>
    </location>
</feature>
<dbReference type="AlphaFoldDB" id="A0A803L7A5"/>
<keyword evidence="1 5" id="KW-0175">Coiled coil</keyword>
<evidence type="ECO:0000256" key="5">
    <source>
        <dbReference type="SAM" id="Coils"/>
    </source>
</evidence>
<dbReference type="OMA" id="KKIWQVK"/>
<dbReference type="Gramene" id="AUR62007744-RA">
    <property type="protein sequence ID" value="AUR62007744-RA:cds"/>
    <property type="gene ID" value="AUR62007744"/>
</dbReference>
<dbReference type="InterPro" id="IPR040418">
    <property type="entry name" value="CRWN"/>
</dbReference>
<dbReference type="GO" id="GO:0006997">
    <property type="term" value="P:nucleus organization"/>
    <property type="evidence" value="ECO:0007669"/>
    <property type="project" value="InterPro"/>
</dbReference>
<dbReference type="Proteomes" id="UP000596660">
    <property type="component" value="Unplaced"/>
</dbReference>
<name>A0A803L7A5_CHEQI</name>
<reference evidence="7" key="1">
    <citation type="journal article" date="2017" name="Nature">
        <title>The genome of Chenopodium quinoa.</title>
        <authorList>
            <person name="Jarvis D.E."/>
            <person name="Ho Y.S."/>
            <person name="Lightfoot D.J."/>
            <person name="Schmoeckel S.M."/>
            <person name="Li B."/>
            <person name="Borm T.J.A."/>
            <person name="Ohyanagi H."/>
            <person name="Mineta K."/>
            <person name="Michell C.T."/>
            <person name="Saber N."/>
            <person name="Kharbatia N.M."/>
            <person name="Rupper R.R."/>
            <person name="Sharp A.R."/>
            <person name="Dally N."/>
            <person name="Boughton B.A."/>
            <person name="Woo Y.H."/>
            <person name="Gao G."/>
            <person name="Schijlen E.G.W.M."/>
            <person name="Guo X."/>
            <person name="Momin A.A."/>
            <person name="Negrao S."/>
            <person name="Al-Babili S."/>
            <person name="Gehring C."/>
            <person name="Roessner U."/>
            <person name="Jung C."/>
            <person name="Murphy K."/>
            <person name="Arold S.T."/>
            <person name="Gojobori T."/>
            <person name="van der Linden C.G."/>
            <person name="van Loo E.N."/>
            <person name="Jellen E.N."/>
            <person name="Maughan P.J."/>
            <person name="Tester M."/>
        </authorList>
    </citation>
    <scope>NUCLEOTIDE SEQUENCE [LARGE SCALE GENOMIC DNA]</scope>
    <source>
        <strain evidence="7">cv. PI 614886</strain>
    </source>
</reference>
<dbReference type="GO" id="GO:0005652">
    <property type="term" value="C:nuclear lamina"/>
    <property type="evidence" value="ECO:0007669"/>
    <property type="project" value="UniProtKB-SubCell"/>
</dbReference>
<sequence>MFTPQRKAPWTPSTSTPRTEPRHLQTPSFTGKTTSFLDAPPPTNSLAAPESVEFDGCHMEDWRRFKEVGLLDESALERKDRQAMLDKISRLEKELFDYQYNMGLLLLEKKDLISKTEELGQEVSEAVEILKRERGAHLIAVSEAEKREENLKKALQVERRSLVDLKRALRDMNEEHAKGKATSETNVADLNARMEELQILNLDVEKRSRSVDAKLAESDRKNSELNRKLQDLEVRENILQREQLSLTQEREYHELHFRKQKEDMLEWEKKLQEGEQRLCESRRILNEREEKLHEIDISSKVKESNFEELQKKIDLANETLKKVENDVKNQSAELDMKKKKAEALKCKLEAREKQLQEEEQRLNARENVELEKLINEHKVMLNNKMHEFELEIIQKESALEEEIKNRKETLDQKESEINHLELKLAEAKSLEAEKKQVIAEKENLEILRKDIEMLRINTREQELHIEEERKILEDAERERLEYLRLRSSLKQEIDNVRRQSELIEKEAADLKLEREKFERDWEALDEKRSIVDNELETLAEKKANFEKFRNSEEERLKRERAENKERLRLESESIKLQIESFEATMKQEKSMLAEDAKNQEALMYQDFEQQKQDLYNDMQKRREKWEKVMEEKERALEETRVRNMSNLKLLKEDAEKNKREMEIEWRHVEKEKEELELNKKQFEETRVEISKDIKALDDLSKKLKKQREQLVSERVLFGSIIEKIKCCKSCGDSAQAFLSGNMQLPTVEGSSHFPRPSCEDQKDAKDEHASIRDLNKAGSPPLIGGQMSVLQKCASIFYNLSPKKGIQHSDNHVIEETSQSATHMQANEHVREQISTDEVNVRAGTSPIEELGPAVAKVYDAMNMSQSDVRDDNVENSQTVDEFDNGSEVQDISKPEKSGLKNGQRKKPGRKRGPGVRRTHSVKEVVEDAKAILKDSSVGKMDVKQNDSVAANVNEGKILHADMTHSTSAHKRSRSQASKVTESEQDVEHSEGNTDSVTTGGRRKRRQTVDSALPTPGQRRYNLRRHAVPASSGKPDNDDVVSHKDNDPAEQNLDETPVHSLDVAAESDRRLHFVQVSTTRSVEFSSYTCNAAINVAKPAENIEEKTAEDTLLNDANGTSENVEEDSRSM</sequence>
<protein>
    <recommendedName>
        <fullName evidence="9">Nuclear matrix constituent protein 1-like protein</fullName>
    </recommendedName>
</protein>
<feature type="compositionally biased region" description="Basic and acidic residues" evidence="6">
    <location>
        <begin position="1035"/>
        <end position="1047"/>
    </location>
</feature>
<keyword evidence="2" id="KW-0539">Nucleus</keyword>
<feature type="compositionally biased region" description="Basic and acidic residues" evidence="6">
    <location>
        <begin position="757"/>
        <end position="768"/>
    </location>
</feature>
<dbReference type="EnsemblPlants" id="AUR62007744-RA">
    <property type="protein sequence ID" value="AUR62007744-RA:cds"/>
    <property type="gene ID" value="AUR62007744"/>
</dbReference>
<feature type="region of interest" description="Disordered" evidence="6">
    <location>
        <begin position="1"/>
        <end position="46"/>
    </location>
</feature>
<evidence type="ECO:0000313" key="7">
    <source>
        <dbReference type="EnsemblPlants" id="AUR62007744-RA:cds"/>
    </source>
</evidence>
<feature type="compositionally biased region" description="Low complexity" evidence="6">
    <location>
        <begin position="9"/>
        <end position="18"/>
    </location>
</feature>
<feature type="coiled-coil region" evidence="5">
    <location>
        <begin position="141"/>
        <end position="527"/>
    </location>
</feature>
<evidence type="ECO:0008006" key="9">
    <source>
        <dbReference type="Google" id="ProtNLM"/>
    </source>
</evidence>
<reference evidence="7" key="2">
    <citation type="submission" date="2021-03" db="UniProtKB">
        <authorList>
            <consortium name="EnsemblPlants"/>
        </authorList>
    </citation>
    <scope>IDENTIFICATION</scope>
</reference>
<feature type="region of interest" description="Disordered" evidence="6">
    <location>
        <begin position="1104"/>
        <end position="1129"/>
    </location>
</feature>
<evidence type="ECO:0000256" key="6">
    <source>
        <dbReference type="SAM" id="MobiDB-lite"/>
    </source>
</evidence>
<evidence type="ECO:0000256" key="1">
    <source>
        <dbReference type="ARBA" id="ARBA00023054"/>
    </source>
</evidence>
<feature type="region of interest" description="Disordered" evidence="6">
    <location>
        <begin position="962"/>
        <end position="1057"/>
    </location>
</feature>